<evidence type="ECO:0000313" key="7">
    <source>
        <dbReference type="EMBL" id="PKI83836.1"/>
    </source>
</evidence>
<dbReference type="AlphaFoldDB" id="A0A2N1JBB8"/>
<evidence type="ECO:0000256" key="6">
    <source>
        <dbReference type="SAM" id="Phobius"/>
    </source>
</evidence>
<evidence type="ECO:0000256" key="3">
    <source>
        <dbReference type="ARBA" id="ARBA00022692"/>
    </source>
</evidence>
<comment type="subcellular location">
    <subcellularLocation>
        <location evidence="1">Membrane</location>
    </subcellularLocation>
</comment>
<dbReference type="Pfam" id="PF04930">
    <property type="entry name" value="FUN14"/>
    <property type="match status" value="1"/>
</dbReference>
<dbReference type="STRING" id="2020962.A0A2N1JBB8"/>
<evidence type="ECO:0000256" key="2">
    <source>
        <dbReference type="ARBA" id="ARBA00009160"/>
    </source>
</evidence>
<comment type="similarity">
    <text evidence="2">Belongs to the FUN14 family.</text>
</comment>
<dbReference type="GO" id="GO:0016020">
    <property type="term" value="C:membrane"/>
    <property type="evidence" value="ECO:0007669"/>
    <property type="project" value="UniProtKB-SubCell"/>
</dbReference>
<accession>A0A2N1JBB8</accession>
<reference evidence="7 8" key="1">
    <citation type="submission" date="2017-10" db="EMBL/GenBank/DDBJ databases">
        <title>A novel species of cold-tolerant Malassezia isolated from bats.</title>
        <authorList>
            <person name="Lorch J.M."/>
            <person name="Palmer J.M."/>
            <person name="Vanderwolf K.J."/>
            <person name="Schmidt K.Z."/>
            <person name="Verant M.L."/>
            <person name="Weller T.J."/>
            <person name="Blehert D.S."/>
        </authorList>
    </citation>
    <scope>NUCLEOTIDE SEQUENCE [LARGE SCALE GENOMIC DNA]</scope>
    <source>
        <strain evidence="7 8">NWHC:44797-103</strain>
    </source>
</reference>
<keyword evidence="3 6" id="KW-0812">Transmembrane</keyword>
<gene>
    <name evidence="7" type="ORF">MVES_002223</name>
</gene>
<evidence type="ECO:0000256" key="1">
    <source>
        <dbReference type="ARBA" id="ARBA00004370"/>
    </source>
</evidence>
<keyword evidence="5 6" id="KW-0472">Membrane</keyword>
<proteinExistence type="inferred from homology"/>
<dbReference type="OrthoDB" id="163794at2759"/>
<feature type="transmembrane region" description="Helical" evidence="6">
    <location>
        <begin position="127"/>
        <end position="143"/>
    </location>
</feature>
<dbReference type="PANTHER" id="PTHR21346">
    <property type="entry name" value="FUN14 DOMAIN CONTAINING"/>
    <property type="match status" value="1"/>
</dbReference>
<keyword evidence="4 6" id="KW-1133">Transmembrane helix</keyword>
<keyword evidence="8" id="KW-1185">Reference proteome</keyword>
<evidence type="ECO:0000256" key="4">
    <source>
        <dbReference type="ARBA" id="ARBA00022989"/>
    </source>
</evidence>
<name>A0A2N1JBB8_9BASI</name>
<dbReference type="PANTHER" id="PTHR21346:SF10">
    <property type="entry name" value="TRANSMEMBRANE PROTEIN"/>
    <property type="match status" value="1"/>
</dbReference>
<sequence length="212" mass="22921">MFAPRVLLAKPATMLHAHARGVPNAIRMSLRTPVRAYKSHAIALRMPTAAGRGAFIARAGLMAGATALLGGSLLWPSQVQCDAVVVEPPGAKPAKVEPKSIVNVYELSFGTICGLCAGIFIKKGFKLIAVFLGAAYVMLQYLASRKLVNVNWKSIESTYNKSIDKFATPSGDRAMDRFPLTRIWQNSINFLTSDFQQRATFIGGLVLGLRLG</sequence>
<dbReference type="EMBL" id="KZ454990">
    <property type="protein sequence ID" value="PKI83836.1"/>
    <property type="molecule type" value="Genomic_DNA"/>
</dbReference>
<dbReference type="Proteomes" id="UP000232875">
    <property type="component" value="Unassembled WGS sequence"/>
</dbReference>
<evidence type="ECO:0000313" key="8">
    <source>
        <dbReference type="Proteomes" id="UP000232875"/>
    </source>
</evidence>
<dbReference type="InterPro" id="IPR007014">
    <property type="entry name" value="FUN14"/>
</dbReference>
<organism evidence="7 8">
    <name type="scientific">Malassezia vespertilionis</name>
    <dbReference type="NCBI Taxonomy" id="2020962"/>
    <lineage>
        <taxon>Eukaryota</taxon>
        <taxon>Fungi</taxon>
        <taxon>Dikarya</taxon>
        <taxon>Basidiomycota</taxon>
        <taxon>Ustilaginomycotina</taxon>
        <taxon>Malasseziomycetes</taxon>
        <taxon>Malasseziales</taxon>
        <taxon>Malasseziaceae</taxon>
        <taxon>Malassezia</taxon>
    </lineage>
</organism>
<feature type="transmembrane region" description="Helical" evidence="6">
    <location>
        <begin position="102"/>
        <end position="121"/>
    </location>
</feature>
<evidence type="ECO:0000256" key="5">
    <source>
        <dbReference type="ARBA" id="ARBA00023136"/>
    </source>
</evidence>
<protein>
    <submittedName>
        <fullName evidence="7">Uncharacterized protein</fullName>
    </submittedName>
</protein>